<dbReference type="Pfam" id="PF05920">
    <property type="entry name" value="Homeobox_KN"/>
    <property type="match status" value="1"/>
</dbReference>
<dbReference type="SUPFAM" id="SSF46689">
    <property type="entry name" value="Homeodomain-like"/>
    <property type="match status" value="1"/>
</dbReference>
<dbReference type="InterPro" id="IPR008422">
    <property type="entry name" value="KN_HD"/>
</dbReference>
<dbReference type="InterPro" id="IPR009057">
    <property type="entry name" value="Homeodomain-like_sf"/>
</dbReference>
<dbReference type="Proteomes" id="UP001642501">
    <property type="component" value="Unassembled WGS sequence"/>
</dbReference>
<feature type="compositionally biased region" description="Polar residues" evidence="5">
    <location>
        <begin position="133"/>
        <end position="145"/>
    </location>
</feature>
<feature type="compositionally biased region" description="Acidic residues" evidence="5">
    <location>
        <begin position="90"/>
        <end position="99"/>
    </location>
</feature>
<dbReference type="Gene3D" id="1.10.10.60">
    <property type="entry name" value="Homeodomain-like"/>
    <property type="match status" value="1"/>
</dbReference>
<sequence>MQTRRDGGGHGAEVHRLPSTTFGIRLQVLHTPEPKTVVGLKTTTKDEVDREAWGYSNSVPSSDIPKTESSSSVERQWASDNRLELTGHDENEDEEEEESGTGLHSGCWVDPMHALGGGSSLARHGDKDDGRTSEPQPVSNTTPNFSWGIHRWFPGTSASQHDDDQTTEARVQELCDNASENCGDGEGDEPVDCNAGGDGGEDNEEEHNPLPVQADYARLARMVSLDNKQLQAWFANRRQRDQLTQNQGTGTANIPTYTGTHAYEPLASPVVRADPANGWLKFGDICTAAQADETTRDRCLRLISGHSVVSLRQNEQWILFKDGRFLCHKLGLDPTFLMSCPQAPAPAELPRLRATICSSP</sequence>
<evidence type="ECO:0000313" key="8">
    <source>
        <dbReference type="Proteomes" id="UP001642501"/>
    </source>
</evidence>
<evidence type="ECO:0000256" key="5">
    <source>
        <dbReference type="SAM" id="MobiDB-lite"/>
    </source>
</evidence>
<keyword evidence="8" id="KW-1185">Reference proteome</keyword>
<accession>A0ABP0E108</accession>
<proteinExistence type="predicted"/>
<feature type="compositionally biased region" description="Basic and acidic residues" evidence="5">
    <location>
        <begin position="123"/>
        <end position="132"/>
    </location>
</feature>
<feature type="DNA-binding region" description="Homeobox" evidence="4">
    <location>
        <begin position="208"/>
        <end position="245"/>
    </location>
</feature>
<name>A0ABP0E108_9PEZI</name>
<evidence type="ECO:0000259" key="6">
    <source>
        <dbReference type="PROSITE" id="PS50071"/>
    </source>
</evidence>
<dbReference type="EMBL" id="CAWUOM010000160">
    <property type="protein sequence ID" value="CAK7274253.1"/>
    <property type="molecule type" value="Genomic_DNA"/>
</dbReference>
<evidence type="ECO:0000256" key="4">
    <source>
        <dbReference type="PROSITE-ProRule" id="PRU00108"/>
    </source>
</evidence>
<evidence type="ECO:0000256" key="3">
    <source>
        <dbReference type="ARBA" id="ARBA00023242"/>
    </source>
</evidence>
<keyword evidence="3 4" id="KW-0539">Nucleus</keyword>
<feature type="compositionally biased region" description="Basic and acidic residues" evidence="5">
    <location>
        <begin position="43"/>
        <end position="52"/>
    </location>
</feature>
<protein>
    <recommendedName>
        <fullName evidence="6">Homeobox domain-containing protein</fullName>
    </recommendedName>
</protein>
<feature type="domain" description="Homeobox" evidence="6">
    <location>
        <begin position="206"/>
        <end position="244"/>
    </location>
</feature>
<keyword evidence="1 4" id="KW-0238">DNA-binding</keyword>
<keyword evidence="2 4" id="KW-0371">Homeobox</keyword>
<comment type="subcellular location">
    <subcellularLocation>
        <location evidence="4">Nucleus</location>
    </subcellularLocation>
</comment>
<evidence type="ECO:0000313" key="7">
    <source>
        <dbReference type="EMBL" id="CAK7274253.1"/>
    </source>
</evidence>
<evidence type="ECO:0000256" key="2">
    <source>
        <dbReference type="ARBA" id="ARBA00023155"/>
    </source>
</evidence>
<dbReference type="InterPro" id="IPR001356">
    <property type="entry name" value="HD"/>
</dbReference>
<dbReference type="CDD" id="cd00086">
    <property type="entry name" value="homeodomain"/>
    <property type="match status" value="1"/>
</dbReference>
<comment type="caution">
    <text evidence="7">The sequence shown here is derived from an EMBL/GenBank/DDBJ whole genome shotgun (WGS) entry which is preliminary data.</text>
</comment>
<gene>
    <name evidence="7" type="ORF">SEPCBS57363_006070</name>
</gene>
<evidence type="ECO:0000256" key="1">
    <source>
        <dbReference type="ARBA" id="ARBA00023125"/>
    </source>
</evidence>
<dbReference type="PROSITE" id="PS50071">
    <property type="entry name" value="HOMEOBOX_2"/>
    <property type="match status" value="1"/>
</dbReference>
<reference evidence="7 8" key="1">
    <citation type="submission" date="2024-01" db="EMBL/GenBank/DDBJ databases">
        <authorList>
            <person name="Allen C."/>
            <person name="Tagirdzhanova G."/>
        </authorList>
    </citation>
    <scope>NUCLEOTIDE SEQUENCE [LARGE SCALE GENOMIC DNA]</scope>
    <source>
        <strain evidence="7 8">CBS 573.63</strain>
    </source>
</reference>
<feature type="region of interest" description="Disordered" evidence="5">
    <location>
        <begin position="41"/>
        <end position="207"/>
    </location>
</feature>
<organism evidence="7 8">
    <name type="scientific">Sporothrix epigloea</name>
    <dbReference type="NCBI Taxonomy" id="1892477"/>
    <lineage>
        <taxon>Eukaryota</taxon>
        <taxon>Fungi</taxon>
        <taxon>Dikarya</taxon>
        <taxon>Ascomycota</taxon>
        <taxon>Pezizomycotina</taxon>
        <taxon>Sordariomycetes</taxon>
        <taxon>Sordariomycetidae</taxon>
        <taxon>Ophiostomatales</taxon>
        <taxon>Ophiostomataceae</taxon>
        <taxon>Sporothrix</taxon>
    </lineage>
</organism>